<sequence length="127" mass="14417">MAKRFGIGNPKELSSFIRVLALYRNVCAHGERLFSHRCYVEIPDTALHAKLGIEKIGPDYACGKVDVFSAVIALRYLLRDDEFKAFKAKLVKCVNGYLSSDESIGEERLLEAMGFPAEWKKITRYKL</sequence>
<comment type="caution">
    <text evidence="1">The sequence shown here is derived from an EMBL/GenBank/DDBJ whole genome shotgun (WGS) entry which is preliminary data.</text>
</comment>
<dbReference type="Proteomes" id="UP000293345">
    <property type="component" value="Unassembled WGS sequence"/>
</dbReference>
<evidence type="ECO:0000313" key="2">
    <source>
        <dbReference type="Proteomes" id="UP000293345"/>
    </source>
</evidence>
<proteinExistence type="predicted"/>
<reference evidence="1 2" key="1">
    <citation type="submission" date="2019-01" db="EMBL/GenBank/DDBJ databases">
        <title>Senegalimassilia sp. nov. KGMB04484 isolated human feces.</title>
        <authorList>
            <person name="Han K.-I."/>
            <person name="Kim J.-S."/>
            <person name="Lee K.C."/>
            <person name="Suh M.K."/>
            <person name="Eom M.K."/>
            <person name="Lee J.H."/>
            <person name="Park S.-H."/>
            <person name="Kang S.W."/>
            <person name="Park J.-E."/>
            <person name="Oh B.S."/>
            <person name="Yu S.Y."/>
            <person name="Choi S.-H."/>
            <person name="Lee D.H."/>
            <person name="Yoon H."/>
            <person name="Kim B.-Y."/>
            <person name="Lee J.H."/>
            <person name="Lee J.-S."/>
        </authorList>
    </citation>
    <scope>NUCLEOTIDE SEQUENCE [LARGE SCALE GENOMIC DNA]</scope>
    <source>
        <strain evidence="1 2">KGMB04484</strain>
    </source>
</reference>
<organism evidence="1 2">
    <name type="scientific">Senegalimassilia faecalis</name>
    <dbReference type="NCBI Taxonomy" id="2509433"/>
    <lineage>
        <taxon>Bacteria</taxon>
        <taxon>Bacillati</taxon>
        <taxon>Actinomycetota</taxon>
        <taxon>Coriobacteriia</taxon>
        <taxon>Coriobacteriales</taxon>
        <taxon>Coriobacteriaceae</taxon>
        <taxon>Senegalimassilia</taxon>
    </lineage>
</organism>
<accession>A0A4Q2K0P6</accession>
<dbReference type="AlphaFoldDB" id="A0A4Q2K0P6"/>
<gene>
    <name evidence="1" type="ORF">ET524_11170</name>
</gene>
<evidence type="ECO:0000313" key="1">
    <source>
        <dbReference type="EMBL" id="RXZ54979.1"/>
    </source>
</evidence>
<name>A0A4Q2K0P6_9ACTN</name>
<dbReference type="OrthoDB" id="5363652at2"/>
<protein>
    <submittedName>
        <fullName evidence="1">Abi family protein</fullName>
    </submittedName>
</protein>
<keyword evidence="2" id="KW-1185">Reference proteome</keyword>
<dbReference type="EMBL" id="SDPW01000001">
    <property type="protein sequence ID" value="RXZ54979.1"/>
    <property type="molecule type" value="Genomic_DNA"/>
</dbReference>